<evidence type="ECO:0000313" key="3">
    <source>
        <dbReference type="Proteomes" id="UP000799539"/>
    </source>
</evidence>
<dbReference type="EMBL" id="ML992662">
    <property type="protein sequence ID" value="KAF2217439.1"/>
    <property type="molecule type" value="Genomic_DNA"/>
</dbReference>
<keyword evidence="3" id="KW-1185">Reference proteome</keyword>
<evidence type="ECO:0000313" key="2">
    <source>
        <dbReference type="EMBL" id="KAF2217439.1"/>
    </source>
</evidence>
<sequence length="425" mass="48258">MTNFRKYEPNVLQDVLRSASQATDFSIPPVIIKAGPAGTPFYMDQQTLSQESNHFKAMLTDSESTASTRPDAPQTGSAQLDLPQTGVIAFNLYANWLRSRKIFAGLKEHETPEKNGVTARLILAYQLAIQIQDTDFHDAITDAMITHWDRLDERENRYWLPHQRFRYLLYHVTSPGSKARALLVHRMTTRKAARAVTDDDHPHFVSDLAKKRAEKDPEPVSAAAVRCKYHEHTPGDENCYRTKYARGVVLKEEDDGYWMEDVVKGEELEWSGVTVKEEDKAVTVKEEDKDWNGVTVKEEDKDWAGVTVKEEDKAVTVKEEDKDGAGVTVKEEDKDWTGVTVKEEDKDGAGVTVKEEDKDWTGVTIKEEKKDWAGVPVKEEDKAVTVKEEDKAVTVKEEDKDLAGVTVKEEDKDWNRVTVKEEDKE</sequence>
<dbReference type="Proteomes" id="UP000799539">
    <property type="component" value="Unassembled WGS sequence"/>
</dbReference>
<name>A0A6A6FVN3_9PEZI</name>
<organism evidence="2 3">
    <name type="scientific">Cercospora zeae-maydis SCOH1-5</name>
    <dbReference type="NCBI Taxonomy" id="717836"/>
    <lineage>
        <taxon>Eukaryota</taxon>
        <taxon>Fungi</taxon>
        <taxon>Dikarya</taxon>
        <taxon>Ascomycota</taxon>
        <taxon>Pezizomycotina</taxon>
        <taxon>Dothideomycetes</taxon>
        <taxon>Dothideomycetidae</taxon>
        <taxon>Mycosphaerellales</taxon>
        <taxon>Mycosphaerellaceae</taxon>
        <taxon>Cercospora</taxon>
    </lineage>
</organism>
<dbReference type="AlphaFoldDB" id="A0A6A6FVN3"/>
<feature type="region of interest" description="Disordered" evidence="1">
    <location>
        <begin position="59"/>
        <end position="79"/>
    </location>
</feature>
<reference evidence="2" key="1">
    <citation type="journal article" date="2020" name="Stud. Mycol.">
        <title>101 Dothideomycetes genomes: a test case for predicting lifestyles and emergence of pathogens.</title>
        <authorList>
            <person name="Haridas S."/>
            <person name="Albert R."/>
            <person name="Binder M."/>
            <person name="Bloem J."/>
            <person name="Labutti K."/>
            <person name="Salamov A."/>
            <person name="Andreopoulos B."/>
            <person name="Baker S."/>
            <person name="Barry K."/>
            <person name="Bills G."/>
            <person name="Bluhm B."/>
            <person name="Cannon C."/>
            <person name="Castanera R."/>
            <person name="Culley D."/>
            <person name="Daum C."/>
            <person name="Ezra D."/>
            <person name="Gonzalez J."/>
            <person name="Henrissat B."/>
            <person name="Kuo A."/>
            <person name="Liang C."/>
            <person name="Lipzen A."/>
            <person name="Lutzoni F."/>
            <person name="Magnuson J."/>
            <person name="Mondo S."/>
            <person name="Nolan M."/>
            <person name="Ohm R."/>
            <person name="Pangilinan J."/>
            <person name="Park H.-J."/>
            <person name="Ramirez L."/>
            <person name="Alfaro M."/>
            <person name="Sun H."/>
            <person name="Tritt A."/>
            <person name="Yoshinaga Y."/>
            <person name="Zwiers L.-H."/>
            <person name="Turgeon B."/>
            <person name="Goodwin S."/>
            <person name="Spatafora J."/>
            <person name="Crous P."/>
            <person name="Grigoriev I."/>
        </authorList>
    </citation>
    <scope>NUCLEOTIDE SEQUENCE</scope>
    <source>
        <strain evidence="2">SCOH1-5</strain>
    </source>
</reference>
<accession>A0A6A6FVN3</accession>
<proteinExistence type="predicted"/>
<protein>
    <recommendedName>
        <fullName evidence="4">BTB domain-containing protein</fullName>
    </recommendedName>
</protein>
<feature type="compositionally biased region" description="Polar residues" evidence="1">
    <location>
        <begin position="61"/>
        <end position="78"/>
    </location>
</feature>
<evidence type="ECO:0000256" key="1">
    <source>
        <dbReference type="SAM" id="MobiDB-lite"/>
    </source>
</evidence>
<evidence type="ECO:0008006" key="4">
    <source>
        <dbReference type="Google" id="ProtNLM"/>
    </source>
</evidence>
<gene>
    <name evidence="2" type="ORF">CERZMDRAFT_92090</name>
</gene>
<dbReference type="OrthoDB" id="3640545at2759"/>